<dbReference type="WBParaSite" id="Csp11.Scaffold629.g8107.t1">
    <property type="protein sequence ID" value="Csp11.Scaffold629.g8107.t1"/>
    <property type="gene ID" value="Csp11.Scaffold629.g8107"/>
</dbReference>
<evidence type="ECO:0000313" key="2">
    <source>
        <dbReference type="WBParaSite" id="Csp11.Scaffold629.g8107.t1"/>
    </source>
</evidence>
<proteinExistence type="predicted"/>
<organism evidence="1 2">
    <name type="scientific">Caenorhabditis tropicalis</name>
    <dbReference type="NCBI Taxonomy" id="1561998"/>
    <lineage>
        <taxon>Eukaryota</taxon>
        <taxon>Metazoa</taxon>
        <taxon>Ecdysozoa</taxon>
        <taxon>Nematoda</taxon>
        <taxon>Chromadorea</taxon>
        <taxon>Rhabditida</taxon>
        <taxon>Rhabditina</taxon>
        <taxon>Rhabditomorpha</taxon>
        <taxon>Rhabditoidea</taxon>
        <taxon>Rhabditidae</taxon>
        <taxon>Peloderinae</taxon>
        <taxon>Caenorhabditis</taxon>
    </lineage>
</organism>
<dbReference type="Proteomes" id="UP000095282">
    <property type="component" value="Unplaced"/>
</dbReference>
<reference evidence="2" key="1">
    <citation type="submission" date="2016-11" db="UniProtKB">
        <authorList>
            <consortium name="WormBaseParasite"/>
        </authorList>
    </citation>
    <scope>IDENTIFICATION</scope>
</reference>
<accession>A0A1I7UD16</accession>
<dbReference type="AlphaFoldDB" id="A0A1I7UD16"/>
<sequence>MELTPRVSCELSKLATVYEAHQRILTVSSQSEEEVVGEVEQSLQELNVSHCHKKFELENVILKSWVLEFRRIDEIAAPDRTRLMLQYRRAKWILDHLFETSRNEKECSKKRLVFYGKYFFDPQMPPLLIDSNPRSVDALEE</sequence>
<keyword evidence="1" id="KW-1185">Reference proteome</keyword>
<protein>
    <submittedName>
        <fullName evidence="2">NR LBD domain-containing protein</fullName>
    </submittedName>
</protein>
<evidence type="ECO:0000313" key="1">
    <source>
        <dbReference type="Proteomes" id="UP000095282"/>
    </source>
</evidence>
<name>A0A1I7UD16_9PELO</name>